<evidence type="ECO:0000256" key="1">
    <source>
        <dbReference type="ARBA" id="ARBA00023015"/>
    </source>
</evidence>
<dbReference type="PROSITE" id="PS50995">
    <property type="entry name" value="HTH_MARR_2"/>
    <property type="match status" value="1"/>
</dbReference>
<dbReference type="PANTHER" id="PTHR33164">
    <property type="entry name" value="TRANSCRIPTIONAL REGULATOR, MARR FAMILY"/>
    <property type="match status" value="1"/>
</dbReference>
<reference evidence="5" key="1">
    <citation type="submission" date="2022-05" db="EMBL/GenBank/DDBJ databases">
        <authorList>
            <person name="Tuo L."/>
        </authorList>
    </citation>
    <scope>NUCLEOTIDE SEQUENCE</scope>
    <source>
        <strain evidence="5">BSK12Z-4</strain>
    </source>
</reference>
<protein>
    <submittedName>
        <fullName evidence="5">MarR family transcriptional regulator</fullName>
    </submittedName>
</protein>
<sequence length="295" mass="31138">MGLDCHVAAGRELLPELAALPGHVLWRAAGRTQLILDATLPSDAGIQAYAVLRVLGDGVPRSQQALALAVSTSRTTLGKVAAGLVSRGLVERVRNPDDRRSYLLTRTDAGAEAAEEWAPSVEAADAAVRAPFSADEADDLTALLARLLVADDGTAAAPELRTFPGFLIVRAHTAVGPRFSAGLAPLGIEPRHIGSLVAVRARGPMPQTELAGYLGLSPASVVGIVDELEQRGLVERRRSTTDRRAHELHLTGEAPAVIDRARTLADAVVEVVCADLAADELERLLGYLRRVVTDA</sequence>
<dbReference type="InterPro" id="IPR000835">
    <property type="entry name" value="HTH_MarR-typ"/>
</dbReference>
<dbReference type="Pfam" id="PF01047">
    <property type="entry name" value="MarR"/>
    <property type="match status" value="1"/>
</dbReference>
<dbReference type="GO" id="GO:0006950">
    <property type="term" value="P:response to stress"/>
    <property type="evidence" value="ECO:0007669"/>
    <property type="project" value="TreeGrafter"/>
</dbReference>
<keyword evidence="3" id="KW-0804">Transcription</keyword>
<dbReference type="AlphaFoldDB" id="A0A9X2D868"/>
<dbReference type="InterPro" id="IPR036388">
    <property type="entry name" value="WH-like_DNA-bd_sf"/>
</dbReference>
<dbReference type="EMBL" id="JAMOIL010000014">
    <property type="protein sequence ID" value="MCM0621087.1"/>
    <property type="molecule type" value="Genomic_DNA"/>
</dbReference>
<dbReference type="Proteomes" id="UP001139485">
    <property type="component" value="Unassembled WGS sequence"/>
</dbReference>
<proteinExistence type="predicted"/>
<keyword evidence="6" id="KW-1185">Reference proteome</keyword>
<keyword evidence="1" id="KW-0805">Transcription regulation</keyword>
<organism evidence="5 6">
    <name type="scientific">Nocardioides bruguierae</name>
    <dbReference type="NCBI Taxonomy" id="2945102"/>
    <lineage>
        <taxon>Bacteria</taxon>
        <taxon>Bacillati</taxon>
        <taxon>Actinomycetota</taxon>
        <taxon>Actinomycetes</taxon>
        <taxon>Propionibacteriales</taxon>
        <taxon>Nocardioidaceae</taxon>
        <taxon>Nocardioides</taxon>
    </lineage>
</organism>
<comment type="caution">
    <text evidence="5">The sequence shown here is derived from an EMBL/GenBank/DDBJ whole genome shotgun (WGS) entry which is preliminary data.</text>
</comment>
<evidence type="ECO:0000259" key="4">
    <source>
        <dbReference type="PROSITE" id="PS50995"/>
    </source>
</evidence>
<dbReference type="SMART" id="SM00347">
    <property type="entry name" value="HTH_MARR"/>
    <property type="match status" value="2"/>
</dbReference>
<dbReference type="GO" id="GO:0003700">
    <property type="term" value="F:DNA-binding transcription factor activity"/>
    <property type="evidence" value="ECO:0007669"/>
    <property type="project" value="InterPro"/>
</dbReference>
<evidence type="ECO:0000256" key="2">
    <source>
        <dbReference type="ARBA" id="ARBA00023125"/>
    </source>
</evidence>
<dbReference type="InterPro" id="IPR023187">
    <property type="entry name" value="Tscrpt_reg_MarR-type_CS"/>
</dbReference>
<evidence type="ECO:0000256" key="3">
    <source>
        <dbReference type="ARBA" id="ARBA00023163"/>
    </source>
</evidence>
<dbReference type="PANTHER" id="PTHR33164:SF89">
    <property type="entry name" value="MARR FAMILY REGULATORY PROTEIN"/>
    <property type="match status" value="1"/>
</dbReference>
<dbReference type="Gene3D" id="1.10.10.10">
    <property type="entry name" value="Winged helix-like DNA-binding domain superfamily/Winged helix DNA-binding domain"/>
    <property type="match status" value="2"/>
</dbReference>
<dbReference type="PROSITE" id="PS01117">
    <property type="entry name" value="HTH_MARR_1"/>
    <property type="match status" value="2"/>
</dbReference>
<dbReference type="RefSeq" id="WP_250827576.1">
    <property type="nucleotide sequence ID" value="NZ_JAMOIL010000014.1"/>
</dbReference>
<keyword evidence="2" id="KW-0238">DNA-binding</keyword>
<accession>A0A9X2D868</accession>
<dbReference type="GO" id="GO:0003677">
    <property type="term" value="F:DNA binding"/>
    <property type="evidence" value="ECO:0007669"/>
    <property type="project" value="UniProtKB-KW"/>
</dbReference>
<dbReference type="SUPFAM" id="SSF46785">
    <property type="entry name" value="Winged helix' DNA-binding domain"/>
    <property type="match status" value="2"/>
</dbReference>
<dbReference type="PRINTS" id="PR00598">
    <property type="entry name" value="HTHMARR"/>
</dbReference>
<dbReference type="InterPro" id="IPR036390">
    <property type="entry name" value="WH_DNA-bd_sf"/>
</dbReference>
<dbReference type="Pfam" id="PF12802">
    <property type="entry name" value="MarR_2"/>
    <property type="match status" value="1"/>
</dbReference>
<evidence type="ECO:0000313" key="6">
    <source>
        <dbReference type="Proteomes" id="UP001139485"/>
    </source>
</evidence>
<feature type="domain" description="HTH marR-type" evidence="4">
    <location>
        <begin position="137"/>
        <end position="293"/>
    </location>
</feature>
<gene>
    <name evidence="5" type="ORF">M8330_12375</name>
</gene>
<evidence type="ECO:0000313" key="5">
    <source>
        <dbReference type="EMBL" id="MCM0621087.1"/>
    </source>
</evidence>
<name>A0A9X2D868_9ACTN</name>
<dbReference type="InterPro" id="IPR039422">
    <property type="entry name" value="MarR/SlyA-like"/>
</dbReference>